<dbReference type="InterPro" id="IPR015803">
    <property type="entry name" value="Cys-tRNA-ligase"/>
</dbReference>
<evidence type="ECO:0000256" key="11">
    <source>
        <dbReference type="ARBA" id="ARBA00023146"/>
    </source>
</evidence>
<dbReference type="GeneID" id="28489361"/>
<dbReference type="Pfam" id="PF01406">
    <property type="entry name" value="tRNA-synt_1e"/>
    <property type="match status" value="1"/>
</dbReference>
<dbReference type="InterPro" id="IPR014729">
    <property type="entry name" value="Rossmann-like_a/b/a_fold"/>
</dbReference>
<dbReference type="AlphaFoldDB" id="A0A126R0M7"/>
<proteinExistence type="inferred from homology"/>
<evidence type="ECO:0000256" key="10">
    <source>
        <dbReference type="ARBA" id="ARBA00022917"/>
    </source>
</evidence>
<dbReference type="Proteomes" id="UP000183442">
    <property type="component" value="Unassembled WGS sequence"/>
</dbReference>
<dbReference type="SUPFAM" id="SSF52374">
    <property type="entry name" value="Nucleotidylyl transferase"/>
    <property type="match status" value="1"/>
</dbReference>
<dbReference type="Gene3D" id="1.20.120.1910">
    <property type="entry name" value="Cysteine-tRNA ligase, C-terminal anti-codon recognition domain"/>
    <property type="match status" value="1"/>
</dbReference>
<evidence type="ECO:0000256" key="6">
    <source>
        <dbReference type="ARBA" id="ARBA00022723"/>
    </source>
</evidence>
<evidence type="ECO:0000256" key="2">
    <source>
        <dbReference type="ARBA" id="ARBA00004496"/>
    </source>
</evidence>
<dbReference type="GO" id="GO:0006423">
    <property type="term" value="P:cysteinyl-tRNA aminoacylation"/>
    <property type="evidence" value="ECO:0007669"/>
    <property type="project" value="UniProtKB-UniRule"/>
</dbReference>
<evidence type="ECO:0000256" key="12">
    <source>
        <dbReference type="ARBA" id="ARBA00047398"/>
    </source>
</evidence>
<evidence type="ECO:0000313" key="17">
    <source>
        <dbReference type="Proteomes" id="UP000066376"/>
    </source>
</evidence>
<evidence type="ECO:0000256" key="8">
    <source>
        <dbReference type="ARBA" id="ARBA00022833"/>
    </source>
</evidence>
<dbReference type="SUPFAM" id="SSF47323">
    <property type="entry name" value="Anticodon-binding domain of a subclass of class I aminoacyl-tRNA synthetases"/>
    <property type="match status" value="1"/>
</dbReference>
<dbReference type="EC" id="6.1.1.16" evidence="13"/>
<sequence>MEIYSTMSREKEELNTLFEDKIKLFVCGPTVYDDAHIGHGRTYISFDTIKRYLEFKGYSVFYLQNITDIDDKIINRAKESGVDSKLLAKKFEKRFIEDMDALNVKSVNYFARATDHMEEILNQIQRLIDKGFAYLTETGVYFEVAKFKDYGKLANRKIEELETHRIDIDSSKKSPNDFALWKNREGSEYSGEPIWDSPWGKGRPGWHIEDTAITEKYFGPQYDIHGGGLDLIFPHHDSEIAQMEAVSGREPLVQYWMHTGFLNVSGEKMSKSLGNFITIRDLLKNYSGETFRLFVLATHYRSPIDFSEVSLHQAEKNIAKIKNYLQTIDEKINEEFEKANVSDDIAKLEDLEENEVLEELISFDYYESSYDVLNEGVEEFFKSMDDDFSTPKAIAAIFSFIRQSNKDLNEDKIIIDDLLAIKHWFADISQILGINFFDDNDKTSGDEEGLLSIIADVRQKLRAEKQYDLSDEIRDKLVSLGIEVSD</sequence>
<evidence type="ECO:0000256" key="3">
    <source>
        <dbReference type="ARBA" id="ARBA00005594"/>
    </source>
</evidence>
<dbReference type="Pfam" id="PF09190">
    <property type="entry name" value="DALR_2"/>
    <property type="match status" value="1"/>
</dbReference>
<reference evidence="15 17" key="1">
    <citation type="journal article" date="2016" name="Genome Announc.">
        <title>Draft Genome Sequence of the Rumen Methanogen Methanobrevibacter olleyae YLM1.</title>
        <authorList>
            <person name="Kelly W.J."/>
            <person name="Li D."/>
            <person name="Lambie S.C."/>
            <person name="Cox F."/>
            <person name="Attwood G.T."/>
            <person name="Altermann E."/>
            <person name="Leahy S.C."/>
        </authorList>
    </citation>
    <scope>NUCLEOTIDE SEQUENCE [LARGE SCALE GENOMIC DNA]</scope>
    <source>
        <strain evidence="15 17">YLM1</strain>
    </source>
</reference>
<dbReference type="GO" id="GO:0005737">
    <property type="term" value="C:cytoplasm"/>
    <property type="evidence" value="ECO:0007669"/>
    <property type="project" value="UniProtKB-SubCell"/>
</dbReference>
<dbReference type="Proteomes" id="UP000066376">
    <property type="component" value="Chromosome"/>
</dbReference>
<dbReference type="PANTHER" id="PTHR10890">
    <property type="entry name" value="CYSTEINYL-TRNA SYNTHETASE"/>
    <property type="match status" value="1"/>
</dbReference>
<comment type="subcellular location">
    <subcellularLocation>
        <location evidence="2 13">Cytoplasm</location>
    </subcellularLocation>
</comment>
<dbReference type="InterPro" id="IPR009080">
    <property type="entry name" value="tRNAsynth_Ia_anticodon-bd"/>
</dbReference>
<name>A0A126R0M7_METOL</name>
<organism evidence="15 17">
    <name type="scientific">Methanobrevibacter olleyae</name>
    <dbReference type="NCBI Taxonomy" id="294671"/>
    <lineage>
        <taxon>Archaea</taxon>
        <taxon>Methanobacteriati</taxon>
        <taxon>Methanobacteriota</taxon>
        <taxon>Methanomada group</taxon>
        <taxon>Methanobacteria</taxon>
        <taxon>Methanobacteriales</taxon>
        <taxon>Methanobacteriaceae</taxon>
        <taxon>Methanobrevibacter</taxon>
    </lineage>
</organism>
<keyword evidence="10 13" id="KW-0648">Protein biosynthesis</keyword>
<feature type="binding site" evidence="13">
    <location>
        <position position="271"/>
    </location>
    <ligand>
        <name>ATP</name>
        <dbReference type="ChEBI" id="CHEBI:30616"/>
    </ligand>
</feature>
<dbReference type="EMBL" id="FOTL01000003">
    <property type="protein sequence ID" value="SFL24790.1"/>
    <property type="molecule type" value="Genomic_DNA"/>
</dbReference>
<evidence type="ECO:0000313" key="15">
    <source>
        <dbReference type="EMBL" id="AMK15614.1"/>
    </source>
</evidence>
<evidence type="ECO:0000256" key="13">
    <source>
        <dbReference type="HAMAP-Rule" id="MF_00041"/>
    </source>
</evidence>
<dbReference type="InterPro" id="IPR015273">
    <property type="entry name" value="Cys-tRNA-synt_Ia_DALR"/>
</dbReference>
<comment type="caution">
    <text evidence="13">Lacks conserved residue(s) required for the propagation of feature annotation.</text>
</comment>
<feature type="short sequence motif" description="'HIGH' region" evidence="13">
    <location>
        <begin position="29"/>
        <end position="39"/>
    </location>
</feature>
<protein>
    <recommendedName>
        <fullName evidence="13">Cysteine--tRNA ligase</fullName>
        <ecNumber evidence="13">6.1.1.16</ecNumber>
    </recommendedName>
    <alternativeName>
        <fullName evidence="13">Cysteinyl-tRNA synthetase</fullName>
        <shortName evidence="13">CysRS</shortName>
    </alternativeName>
</protein>
<evidence type="ECO:0000256" key="4">
    <source>
        <dbReference type="ARBA" id="ARBA00022490"/>
    </source>
</evidence>
<keyword evidence="9 13" id="KW-0067">ATP-binding</keyword>
<dbReference type="HAMAP" id="MF_00041">
    <property type="entry name" value="Cys_tRNA_synth"/>
    <property type="match status" value="1"/>
</dbReference>
<dbReference type="RefSeq" id="WP_067147001.1">
    <property type="nucleotide sequence ID" value="NZ_CP014265.1"/>
</dbReference>
<dbReference type="InterPro" id="IPR024909">
    <property type="entry name" value="Cys-tRNA/MSH_ligase"/>
</dbReference>
<accession>A0A126R0M7</accession>
<comment type="catalytic activity">
    <reaction evidence="12 13">
        <text>tRNA(Cys) + L-cysteine + ATP = L-cysteinyl-tRNA(Cys) + AMP + diphosphate</text>
        <dbReference type="Rhea" id="RHEA:17773"/>
        <dbReference type="Rhea" id="RHEA-COMP:9661"/>
        <dbReference type="Rhea" id="RHEA-COMP:9679"/>
        <dbReference type="ChEBI" id="CHEBI:30616"/>
        <dbReference type="ChEBI" id="CHEBI:33019"/>
        <dbReference type="ChEBI" id="CHEBI:35235"/>
        <dbReference type="ChEBI" id="CHEBI:78442"/>
        <dbReference type="ChEBI" id="CHEBI:78517"/>
        <dbReference type="ChEBI" id="CHEBI:456215"/>
        <dbReference type="EC" id="6.1.1.16"/>
    </reaction>
</comment>
<comment type="cofactor">
    <cofactor evidence="1">
        <name>Zn(2+)</name>
        <dbReference type="ChEBI" id="CHEBI:29105"/>
    </cofactor>
</comment>
<evidence type="ECO:0000256" key="9">
    <source>
        <dbReference type="ARBA" id="ARBA00022840"/>
    </source>
</evidence>
<keyword evidence="4 13" id="KW-0963">Cytoplasm</keyword>
<evidence type="ECO:0000256" key="7">
    <source>
        <dbReference type="ARBA" id="ARBA00022741"/>
    </source>
</evidence>
<dbReference type="STRING" id="294671.YLM1_1057"/>
<dbReference type="Gene3D" id="3.40.50.620">
    <property type="entry name" value="HUPs"/>
    <property type="match status" value="1"/>
</dbReference>
<keyword evidence="11 13" id="KW-0030">Aminoacyl-tRNA synthetase</keyword>
<dbReference type="PATRIC" id="fig|294671.3.peg.1106"/>
<comment type="similarity">
    <text evidence="3 13">Belongs to the class-I aminoacyl-tRNA synthetase family.</text>
</comment>
<dbReference type="InterPro" id="IPR032678">
    <property type="entry name" value="tRNA-synt_1_cat_dom"/>
</dbReference>
<keyword evidence="7 13" id="KW-0547">Nucleotide-binding</keyword>
<gene>
    <name evidence="13" type="primary">cysS</name>
    <name evidence="16" type="ORF">SAMN02910297_00356</name>
    <name evidence="15" type="ORF">YLM1_1057</name>
</gene>
<dbReference type="OrthoDB" id="9445at2157"/>
<evidence type="ECO:0000256" key="5">
    <source>
        <dbReference type="ARBA" id="ARBA00022598"/>
    </source>
</evidence>
<feature type="domain" description="Cysteinyl-tRNA synthetase class Ia DALR" evidence="14">
    <location>
        <begin position="379"/>
        <end position="444"/>
    </location>
</feature>
<evidence type="ECO:0000259" key="14">
    <source>
        <dbReference type="SMART" id="SM00840"/>
    </source>
</evidence>
<dbReference type="NCBIfam" id="TIGR00435">
    <property type="entry name" value="cysS"/>
    <property type="match status" value="1"/>
</dbReference>
<keyword evidence="6" id="KW-0479">Metal-binding</keyword>
<dbReference type="CDD" id="cd00672">
    <property type="entry name" value="CysRS_core"/>
    <property type="match status" value="1"/>
</dbReference>
<reference evidence="17" key="2">
    <citation type="submission" date="2016-02" db="EMBL/GenBank/DDBJ databases">
        <title>The draft genome sequence of the rumen methanogen Methanobrevibacter olleyae YLM1.</title>
        <authorList>
            <consortium name="New Zealand Agricultural Greenhouse Gas Research Centre/Pastoral Greenhouse Gas Research Consortium"/>
            <person name="Kelly W.J."/>
            <person name="Li D."/>
            <person name="Lambie S.C."/>
            <person name="Attwood G.T."/>
            <person name="Altermann E."/>
            <person name="Leahy S.C."/>
        </authorList>
    </citation>
    <scope>NUCLEOTIDE SEQUENCE [LARGE SCALE GENOMIC DNA]</scope>
    <source>
        <strain evidence="17">YLM1</strain>
    </source>
</reference>
<feature type="short sequence motif" description="'KMSKS' region" evidence="13">
    <location>
        <begin position="268"/>
        <end position="272"/>
    </location>
</feature>
<evidence type="ECO:0000313" key="18">
    <source>
        <dbReference type="Proteomes" id="UP000183442"/>
    </source>
</evidence>
<reference evidence="16" key="3">
    <citation type="submission" date="2016-10" db="EMBL/GenBank/DDBJ databases">
        <authorList>
            <person name="de Groot N.N."/>
        </authorList>
    </citation>
    <scope>NUCLEOTIDE SEQUENCE [LARGE SCALE GENOMIC DNA]</scope>
    <source>
        <strain evidence="16">DSM 16632</strain>
    </source>
</reference>
<keyword evidence="17" id="KW-1185">Reference proteome</keyword>
<dbReference type="EMBL" id="CP014265">
    <property type="protein sequence ID" value="AMK15614.1"/>
    <property type="molecule type" value="Genomic_DNA"/>
</dbReference>
<dbReference type="GO" id="GO:0004817">
    <property type="term" value="F:cysteine-tRNA ligase activity"/>
    <property type="evidence" value="ECO:0007669"/>
    <property type="project" value="UniProtKB-UniRule"/>
</dbReference>
<keyword evidence="8" id="KW-0862">Zinc</keyword>
<dbReference type="GO" id="GO:0005524">
    <property type="term" value="F:ATP binding"/>
    <property type="evidence" value="ECO:0007669"/>
    <property type="project" value="UniProtKB-UniRule"/>
</dbReference>
<dbReference type="FunFam" id="3.40.50.620:FF:000130">
    <property type="entry name" value="Cysteine--tRNA ligase"/>
    <property type="match status" value="1"/>
</dbReference>
<evidence type="ECO:0000313" key="16">
    <source>
        <dbReference type="EMBL" id="SFL24790.1"/>
    </source>
</evidence>
<dbReference type="GO" id="GO:0046872">
    <property type="term" value="F:metal ion binding"/>
    <property type="evidence" value="ECO:0007669"/>
    <property type="project" value="UniProtKB-KW"/>
</dbReference>
<keyword evidence="5 13" id="KW-0436">Ligase</keyword>
<reference evidence="18" key="4">
    <citation type="submission" date="2016-10" db="EMBL/GenBank/DDBJ databases">
        <authorList>
            <person name="Varghese N."/>
        </authorList>
    </citation>
    <scope>NUCLEOTIDE SEQUENCE [LARGE SCALE GENOMIC DNA]</scope>
    <source>
        <strain evidence="18">DSM 16632</strain>
    </source>
</reference>
<dbReference type="SMART" id="SM00840">
    <property type="entry name" value="DALR_2"/>
    <property type="match status" value="1"/>
</dbReference>
<evidence type="ECO:0000256" key="1">
    <source>
        <dbReference type="ARBA" id="ARBA00001947"/>
    </source>
</evidence>
<dbReference type="PANTHER" id="PTHR10890:SF3">
    <property type="entry name" value="CYSTEINE--TRNA LIGASE, CYTOPLASMIC"/>
    <property type="match status" value="1"/>
</dbReference>
<dbReference type="KEGG" id="mol:YLM1_1057"/>
<dbReference type="PRINTS" id="PR00983">
    <property type="entry name" value="TRNASYNTHCYS"/>
</dbReference>